<sequence length="147" mass="16640">MKYSLTTIVIAAFTLLTGCSVVSHITKLVPNRDQSAIQSFYVIHQPQDKRNIDAEISELLREKGYQATHGPAAKIASDSDILVTYEDRWFWDLSNYLIQLNVEFRDAKSRYPIVAGETIRTSLARKSTKEMASETIDAMLLKIEKGE</sequence>
<comment type="caution">
    <text evidence="1">The sequence shown here is derived from an EMBL/GenBank/DDBJ whole genome shotgun (WGS) entry which is preliminary data.</text>
</comment>
<reference evidence="1" key="1">
    <citation type="journal article" date="2021" name="Proc. Natl. Acad. Sci. U.S.A.">
        <title>Global biogeography of chemosynthetic symbionts reveals both localized and globally distributed symbiont groups. .</title>
        <authorList>
            <person name="Osvatic J.T."/>
            <person name="Wilkins L.G.E."/>
            <person name="Leibrecht L."/>
            <person name="Leray M."/>
            <person name="Zauner S."/>
            <person name="Polzin J."/>
            <person name="Camacho Y."/>
            <person name="Gros O."/>
            <person name="van Gils J.A."/>
            <person name="Eisen J.A."/>
            <person name="Petersen J.M."/>
            <person name="Yuen B."/>
        </authorList>
    </citation>
    <scope>NUCLEOTIDE SEQUENCE</scope>
    <source>
        <strain evidence="1">MAGL173</strain>
    </source>
</reference>
<dbReference type="Proteomes" id="UP000886687">
    <property type="component" value="Unassembled WGS sequence"/>
</dbReference>
<dbReference type="EMBL" id="JAEPDI010000002">
    <property type="protein sequence ID" value="MCG7938322.1"/>
    <property type="molecule type" value="Genomic_DNA"/>
</dbReference>
<proteinExistence type="predicted"/>
<evidence type="ECO:0000313" key="1">
    <source>
        <dbReference type="EMBL" id="MCG7938322.1"/>
    </source>
</evidence>
<protein>
    <submittedName>
        <fullName evidence="1">Uncharacterized protein</fullName>
    </submittedName>
</protein>
<name>A0A9E4K2A0_9GAMM</name>
<organism evidence="1 2">
    <name type="scientific">Candidatus Thiodiazotropha lotti</name>
    <dbReference type="NCBI Taxonomy" id="2792787"/>
    <lineage>
        <taxon>Bacteria</taxon>
        <taxon>Pseudomonadati</taxon>
        <taxon>Pseudomonadota</taxon>
        <taxon>Gammaproteobacteria</taxon>
        <taxon>Chromatiales</taxon>
        <taxon>Sedimenticolaceae</taxon>
        <taxon>Candidatus Thiodiazotropha</taxon>
    </lineage>
</organism>
<evidence type="ECO:0000313" key="2">
    <source>
        <dbReference type="Proteomes" id="UP000886687"/>
    </source>
</evidence>
<dbReference type="PROSITE" id="PS51257">
    <property type="entry name" value="PROKAR_LIPOPROTEIN"/>
    <property type="match status" value="1"/>
</dbReference>
<gene>
    <name evidence="1" type="ORF">JAZ04_05600</name>
</gene>
<accession>A0A9E4K2A0</accession>
<dbReference type="AlphaFoldDB" id="A0A9E4K2A0"/>